<protein>
    <submittedName>
        <fullName evidence="1">Uncharacterized protein</fullName>
    </submittedName>
</protein>
<proteinExistence type="predicted"/>
<name>A0AAE9G9S7_9CAUD</name>
<keyword evidence="2" id="KW-1185">Reference proteome</keyword>
<evidence type="ECO:0000313" key="2">
    <source>
        <dbReference type="Proteomes" id="UP000831021"/>
    </source>
</evidence>
<accession>A0AAE9G9S7</accession>
<dbReference type="Proteomes" id="UP000831021">
    <property type="component" value="Segment"/>
</dbReference>
<sequence length="99" mass="11517">MNKEAMKAKFTKMVYDIHVDELIKRTEKAYLVGIEDRTYWIPRSCSILGKSTRKSGRVIYNLLLPTWYKGDILAKDFNGEYINNVGISNLEEELKNAKK</sequence>
<reference evidence="1 2" key="1">
    <citation type="submission" date="2022-01" db="EMBL/GenBank/DDBJ databases">
        <authorList>
            <person name="Stokar-Avihail A."/>
        </authorList>
    </citation>
    <scope>NUCLEOTIDE SEQUENCE [LARGE SCALE GENOMIC DNA]</scope>
</reference>
<organism evidence="1 2">
    <name type="scientific">Bacillus phage FADO</name>
    <dbReference type="NCBI Taxonomy" id="2917160"/>
    <lineage>
        <taxon>Viruses</taxon>
        <taxon>Duplodnaviria</taxon>
        <taxon>Heunggongvirae</taxon>
        <taxon>Uroviricota</taxon>
        <taxon>Caudoviricetes</taxon>
        <taxon>Heleneionescovirinae</taxon>
        <taxon>Zhangjivirus</taxon>
        <taxon>Zhangjivirus fado</taxon>
    </lineage>
</organism>
<dbReference type="EMBL" id="OM236516">
    <property type="protein sequence ID" value="UNY48831.1"/>
    <property type="molecule type" value="Genomic_DNA"/>
</dbReference>
<gene>
    <name evidence="1" type="ORF">fado_116</name>
</gene>
<evidence type="ECO:0000313" key="1">
    <source>
        <dbReference type="EMBL" id="UNY48831.1"/>
    </source>
</evidence>